<evidence type="ECO:0000256" key="6">
    <source>
        <dbReference type="SAM" id="SignalP"/>
    </source>
</evidence>
<dbReference type="Pfam" id="PF08031">
    <property type="entry name" value="BBE"/>
    <property type="match status" value="1"/>
</dbReference>
<protein>
    <submittedName>
        <fullName evidence="8">Putative extracellular protein TR9_035</fullName>
    </submittedName>
</protein>
<dbReference type="InterPro" id="IPR012951">
    <property type="entry name" value="BBE"/>
</dbReference>
<comment type="cofactor">
    <cofactor evidence="1">
        <name>FAD</name>
        <dbReference type="ChEBI" id="CHEBI:57692"/>
    </cofactor>
</comment>
<sequence length="514" mass="54783">MARATLVAFTGVLLIGLVQSAPLTSTSVNTLAQSLMGTVLSYNVTGEPPEQMSPAFGLWTLLEEGPDPYVKPSEPALYIQAQDVNDVVESLRFAADHSLRAATYAAGHQVVGVSLLPNGVVIDTKNLTAIDVNPDSQTAYVQAGVDGQELCEATALYNLFWPTGHLGSVGVAGIALGGGLGIGSNRVGPSVDSVLGIDVVSTWQNSTADWDIVRINASSHSDLFWGMLGGGSMLATAVGFELQLHTLPEGGMLEQGTAIWPLPAGLEAFQWYNDWKETAPSALETEFATATTPMGAVATVSFTNWDPANSSDVNEAIEAFTSGAVEAGALEVVPDTVDLIGFLAGYTARIPPGPISYYINDRFLLTVPDELAESLLSLYANATSPYSVLLIAPAPPSVAGRNNSDTAFGYRDTWYIWVWPFWLRTAGGAAADGDAEHIAWAAEGGEILDIYALGHYINMNRFDTPGSTKSCFPPPNWTRLQQVKKAYDPHNLFRPLDYYRTDDGFSGIAGDADY</sequence>
<dbReference type="InterPro" id="IPR050416">
    <property type="entry name" value="FAD-linked_Oxidoreductase"/>
</dbReference>
<proteinExistence type="evidence at transcript level"/>
<dbReference type="Gene3D" id="3.40.462.20">
    <property type="match status" value="1"/>
</dbReference>
<accession>A0A7L9QEH0</accession>
<dbReference type="InterPro" id="IPR016169">
    <property type="entry name" value="FAD-bd_PCMH_sub2"/>
</dbReference>
<name>A0A7L9QEH0_9CHLO</name>
<dbReference type="SUPFAM" id="SSF56176">
    <property type="entry name" value="FAD-binding/transporter-associated domain-like"/>
    <property type="match status" value="1"/>
</dbReference>
<keyword evidence="4" id="KW-0274">FAD</keyword>
<evidence type="ECO:0000256" key="3">
    <source>
        <dbReference type="ARBA" id="ARBA00022630"/>
    </source>
</evidence>
<dbReference type="Gene3D" id="3.30.465.10">
    <property type="match status" value="1"/>
</dbReference>
<keyword evidence="6" id="KW-0732">Signal</keyword>
<dbReference type="PANTHER" id="PTHR42973">
    <property type="entry name" value="BINDING OXIDOREDUCTASE, PUTATIVE (AFU_ORTHOLOGUE AFUA_1G17690)-RELATED"/>
    <property type="match status" value="1"/>
</dbReference>
<keyword evidence="5" id="KW-0560">Oxidoreductase</keyword>
<organism evidence="8">
    <name type="scientific">Trebouxia lynnae</name>
    <dbReference type="NCBI Taxonomy" id="1825957"/>
    <lineage>
        <taxon>Eukaryota</taxon>
        <taxon>Viridiplantae</taxon>
        <taxon>Chlorophyta</taxon>
        <taxon>core chlorophytes</taxon>
        <taxon>Trebouxiophyceae</taxon>
        <taxon>Trebouxiales</taxon>
        <taxon>Trebouxiaceae</taxon>
        <taxon>Trebouxia</taxon>
    </lineage>
</organism>
<feature type="domain" description="FAD-binding PCMH-type" evidence="7">
    <location>
        <begin position="71"/>
        <end position="247"/>
    </location>
</feature>
<dbReference type="InterPro" id="IPR016166">
    <property type="entry name" value="FAD-bd_PCMH"/>
</dbReference>
<dbReference type="EMBL" id="MT438980">
    <property type="protein sequence ID" value="QOL01227.1"/>
    <property type="molecule type" value="mRNA"/>
</dbReference>
<evidence type="ECO:0000256" key="2">
    <source>
        <dbReference type="ARBA" id="ARBA00005466"/>
    </source>
</evidence>
<dbReference type="GO" id="GO:0016491">
    <property type="term" value="F:oxidoreductase activity"/>
    <property type="evidence" value="ECO:0007669"/>
    <property type="project" value="UniProtKB-KW"/>
</dbReference>
<dbReference type="InterPro" id="IPR036318">
    <property type="entry name" value="FAD-bd_PCMH-like_sf"/>
</dbReference>
<evidence type="ECO:0000259" key="7">
    <source>
        <dbReference type="PROSITE" id="PS51387"/>
    </source>
</evidence>
<evidence type="ECO:0000256" key="4">
    <source>
        <dbReference type="ARBA" id="ARBA00022827"/>
    </source>
</evidence>
<comment type="similarity">
    <text evidence="2">Belongs to the oxygen-dependent FAD-linked oxidoreductase family.</text>
</comment>
<keyword evidence="3" id="KW-0285">Flavoprotein</keyword>
<reference evidence="8" key="1">
    <citation type="journal article" date="2020" name="Microb. Ecol.">
        <title>The Under-explored Extracellular Proteome of Aero-Terrestrial Microalgae Provides Clues on Different Mechanisms of Desiccation Tolerance in Non-Model Organisms.</title>
        <authorList>
            <person name="Gonzalez-Hourcade M."/>
            <person name="Del Campo E.M."/>
            <person name="Casano L.M."/>
        </authorList>
    </citation>
    <scope>NUCLEOTIDE SEQUENCE</scope>
    <source>
        <strain evidence="8">TR9</strain>
    </source>
</reference>
<dbReference type="AlphaFoldDB" id="A0A7L9QEH0"/>
<dbReference type="InterPro" id="IPR006094">
    <property type="entry name" value="Oxid_FAD_bind_N"/>
</dbReference>
<evidence type="ECO:0000313" key="8">
    <source>
        <dbReference type="EMBL" id="QOL01227.1"/>
    </source>
</evidence>
<dbReference type="Pfam" id="PF01565">
    <property type="entry name" value="FAD_binding_4"/>
    <property type="match status" value="1"/>
</dbReference>
<dbReference type="Gene3D" id="3.30.43.10">
    <property type="entry name" value="Uridine Diphospho-n-acetylenolpyruvylglucosamine Reductase, domain 2"/>
    <property type="match status" value="1"/>
</dbReference>
<evidence type="ECO:0000256" key="1">
    <source>
        <dbReference type="ARBA" id="ARBA00001974"/>
    </source>
</evidence>
<feature type="chain" id="PRO_5029832080" evidence="6">
    <location>
        <begin position="21"/>
        <end position="514"/>
    </location>
</feature>
<feature type="signal peptide" evidence="6">
    <location>
        <begin position="1"/>
        <end position="20"/>
    </location>
</feature>
<dbReference type="InterPro" id="IPR016167">
    <property type="entry name" value="FAD-bd_PCMH_sub1"/>
</dbReference>
<dbReference type="PROSITE" id="PS51387">
    <property type="entry name" value="FAD_PCMH"/>
    <property type="match status" value="1"/>
</dbReference>
<dbReference type="PANTHER" id="PTHR42973:SF39">
    <property type="entry name" value="FAD-BINDING PCMH-TYPE DOMAIN-CONTAINING PROTEIN"/>
    <property type="match status" value="1"/>
</dbReference>
<dbReference type="GO" id="GO:0071949">
    <property type="term" value="F:FAD binding"/>
    <property type="evidence" value="ECO:0007669"/>
    <property type="project" value="InterPro"/>
</dbReference>
<evidence type="ECO:0000256" key="5">
    <source>
        <dbReference type="ARBA" id="ARBA00023002"/>
    </source>
</evidence>